<dbReference type="Proteomes" id="UP000293925">
    <property type="component" value="Unassembled WGS sequence"/>
</dbReference>
<dbReference type="PANTHER" id="PTHR43057:SF1">
    <property type="entry name" value="ARSENICAL-RESISTANCE PROTEIN 3"/>
    <property type="match status" value="1"/>
</dbReference>
<protein>
    <submittedName>
        <fullName evidence="11">ACR3 family arsenite efflux transporter</fullName>
    </submittedName>
</protein>
<dbReference type="NCBIfam" id="TIGR00832">
    <property type="entry name" value="acr3"/>
    <property type="match status" value="1"/>
</dbReference>
<evidence type="ECO:0000256" key="8">
    <source>
        <dbReference type="ARBA" id="ARBA00023136"/>
    </source>
</evidence>
<keyword evidence="3 9" id="KW-0813">Transport</keyword>
<feature type="transmembrane region" description="Helical" evidence="10">
    <location>
        <begin position="46"/>
        <end position="68"/>
    </location>
</feature>
<accession>A0A4R0PWG1</accession>
<feature type="transmembrane region" description="Helical" evidence="10">
    <location>
        <begin position="88"/>
        <end position="112"/>
    </location>
</feature>
<sequence length="354" mass="39086">MSANVCAPAVQRKHLSFLDRYLTLWIFLAMFLGVGLGFLFPSSAIWINSFSSGSTNIPLAIGLILMMYPPLAKVNYQNLGEVFKNVKILSTSLVLNWVIGPFLMFFLAITFLKGYPEYMVGLILIGLARCIAMVVVWNELADGNREYAAGLIALNSIFQVLLYSVFAYFFITVLPPIFGLKGLNISISIAEIAKSVGIYLGIPFLLGILSQKILIKWKGKKWFYSTFVPMISPITLIALLFTIVVMFSLKGELIVQIPLDVLRIAIPLVIYFAIMFVISFFAGRYFGADYSKSTAIAFTATGNNFELAIAVAIGVFGINSGQAFAGVIGPLVEVPALIALVNLAQWFKRRYFKV</sequence>
<evidence type="ECO:0000256" key="2">
    <source>
        <dbReference type="ARBA" id="ARBA00010110"/>
    </source>
</evidence>
<dbReference type="InterPro" id="IPR004706">
    <property type="entry name" value="Arsenical-R_Acr3"/>
</dbReference>
<dbReference type="PANTHER" id="PTHR43057">
    <property type="entry name" value="ARSENITE EFFLUX TRANSPORTER"/>
    <property type="match status" value="1"/>
</dbReference>
<keyword evidence="12" id="KW-1185">Reference proteome</keyword>
<keyword evidence="7 9" id="KW-1133">Transmembrane helix</keyword>
<evidence type="ECO:0000256" key="3">
    <source>
        <dbReference type="ARBA" id="ARBA00022448"/>
    </source>
</evidence>
<feature type="transmembrane region" description="Helical" evidence="10">
    <location>
        <begin position="261"/>
        <end position="283"/>
    </location>
</feature>
<dbReference type="InterPro" id="IPR038770">
    <property type="entry name" value="Na+/solute_symporter_sf"/>
</dbReference>
<evidence type="ECO:0000256" key="5">
    <source>
        <dbReference type="ARBA" id="ARBA00022692"/>
    </source>
</evidence>
<keyword evidence="6" id="KW-0059">Arsenical resistance</keyword>
<evidence type="ECO:0000313" key="12">
    <source>
        <dbReference type="Proteomes" id="UP000293925"/>
    </source>
</evidence>
<feature type="transmembrane region" description="Helical" evidence="10">
    <location>
        <begin position="295"/>
        <end position="318"/>
    </location>
</feature>
<name>A0A4R0PWG1_9SPHI</name>
<evidence type="ECO:0000256" key="1">
    <source>
        <dbReference type="ARBA" id="ARBA00004651"/>
    </source>
</evidence>
<dbReference type="PIRSF" id="PIRSF005508">
    <property type="entry name" value="Acr3"/>
    <property type="match status" value="1"/>
</dbReference>
<comment type="caution">
    <text evidence="11">The sequence shown here is derived from an EMBL/GenBank/DDBJ whole genome shotgun (WGS) entry which is preliminary data.</text>
</comment>
<feature type="transmembrane region" description="Helical" evidence="10">
    <location>
        <begin position="118"/>
        <end position="137"/>
    </location>
</feature>
<feature type="transmembrane region" description="Helical" evidence="10">
    <location>
        <begin position="21"/>
        <end position="40"/>
    </location>
</feature>
<dbReference type="GO" id="GO:0005886">
    <property type="term" value="C:plasma membrane"/>
    <property type="evidence" value="ECO:0007669"/>
    <property type="project" value="UniProtKB-SubCell"/>
</dbReference>
<dbReference type="OrthoDB" id="9771457at2"/>
<evidence type="ECO:0000256" key="7">
    <source>
        <dbReference type="ARBA" id="ARBA00022989"/>
    </source>
</evidence>
<dbReference type="FunFam" id="1.20.1530.20:FF:000009">
    <property type="entry name" value="Arsenite transporter, ACR3 family"/>
    <property type="match status" value="1"/>
</dbReference>
<evidence type="ECO:0000256" key="9">
    <source>
        <dbReference type="PIRNR" id="PIRNR005508"/>
    </source>
</evidence>
<dbReference type="RefSeq" id="WP_131530117.1">
    <property type="nucleotide sequence ID" value="NZ_SJSO01000007.1"/>
</dbReference>
<evidence type="ECO:0000256" key="4">
    <source>
        <dbReference type="ARBA" id="ARBA00022475"/>
    </source>
</evidence>
<gene>
    <name evidence="11" type="primary">arsB</name>
    <name evidence="11" type="ORF">EZ456_11110</name>
</gene>
<keyword evidence="8 9" id="KW-0472">Membrane</keyword>
<dbReference type="InterPro" id="IPR002657">
    <property type="entry name" value="BilAc:Na_symport/Acr3"/>
</dbReference>
<feature type="transmembrane region" description="Helical" evidence="10">
    <location>
        <begin position="222"/>
        <end position="249"/>
    </location>
</feature>
<proteinExistence type="inferred from homology"/>
<dbReference type="AlphaFoldDB" id="A0A4R0PWG1"/>
<dbReference type="Gene3D" id="1.20.1530.20">
    <property type="match status" value="1"/>
</dbReference>
<evidence type="ECO:0000256" key="10">
    <source>
        <dbReference type="SAM" id="Phobius"/>
    </source>
</evidence>
<organism evidence="11 12">
    <name type="scientific">Pedobacter psychrodurus</name>
    <dbReference type="NCBI Taxonomy" id="2530456"/>
    <lineage>
        <taxon>Bacteria</taxon>
        <taxon>Pseudomonadati</taxon>
        <taxon>Bacteroidota</taxon>
        <taxon>Sphingobacteriia</taxon>
        <taxon>Sphingobacteriales</taxon>
        <taxon>Sphingobacteriaceae</taxon>
        <taxon>Pedobacter</taxon>
    </lineage>
</organism>
<keyword evidence="5 9" id="KW-0812">Transmembrane</keyword>
<dbReference type="GO" id="GO:0015105">
    <property type="term" value="F:arsenite transmembrane transporter activity"/>
    <property type="evidence" value="ECO:0007669"/>
    <property type="project" value="TreeGrafter"/>
</dbReference>
<comment type="subcellular location">
    <subcellularLocation>
        <location evidence="1 9">Cell membrane</location>
        <topology evidence="1 9">Multi-pass membrane protein</topology>
    </subcellularLocation>
</comment>
<dbReference type="EMBL" id="SJSO01000007">
    <property type="protein sequence ID" value="TCD27064.1"/>
    <property type="molecule type" value="Genomic_DNA"/>
</dbReference>
<comment type="similarity">
    <text evidence="2 9">Belongs to the arsenical resistance-3 (ACR3) (TC 2.A.59) family.</text>
</comment>
<feature type="transmembrane region" description="Helical" evidence="10">
    <location>
        <begin position="149"/>
        <end position="171"/>
    </location>
</feature>
<evidence type="ECO:0000313" key="11">
    <source>
        <dbReference type="EMBL" id="TCD27064.1"/>
    </source>
</evidence>
<feature type="transmembrane region" description="Helical" evidence="10">
    <location>
        <begin position="324"/>
        <end position="344"/>
    </location>
</feature>
<dbReference type="GO" id="GO:0015297">
    <property type="term" value="F:antiporter activity"/>
    <property type="evidence" value="ECO:0007669"/>
    <property type="project" value="UniProtKB-UniRule"/>
</dbReference>
<dbReference type="GO" id="GO:0015104">
    <property type="term" value="F:antimonite transmembrane transporter activity"/>
    <property type="evidence" value="ECO:0007669"/>
    <property type="project" value="TreeGrafter"/>
</dbReference>
<keyword evidence="4 9" id="KW-1003">Cell membrane</keyword>
<dbReference type="Pfam" id="PF01758">
    <property type="entry name" value="SBF"/>
    <property type="match status" value="1"/>
</dbReference>
<feature type="transmembrane region" description="Helical" evidence="10">
    <location>
        <begin position="183"/>
        <end position="210"/>
    </location>
</feature>
<evidence type="ECO:0000256" key="6">
    <source>
        <dbReference type="ARBA" id="ARBA00022849"/>
    </source>
</evidence>
<reference evidence="11 12" key="1">
    <citation type="submission" date="2019-02" db="EMBL/GenBank/DDBJ databases">
        <title>Pedobacter sp. RP-3-21 sp. nov., isolated from Arctic soil.</title>
        <authorList>
            <person name="Dahal R.H."/>
        </authorList>
    </citation>
    <scope>NUCLEOTIDE SEQUENCE [LARGE SCALE GENOMIC DNA]</scope>
    <source>
        <strain evidence="11 12">RP-3-21</strain>
    </source>
</reference>
<dbReference type="GO" id="GO:0046685">
    <property type="term" value="P:response to arsenic-containing substance"/>
    <property type="evidence" value="ECO:0007669"/>
    <property type="project" value="UniProtKB-KW"/>
</dbReference>